<reference evidence="2" key="1">
    <citation type="journal article" date="2014" name="Int. J. Syst. Evol. Microbiol.">
        <title>Complete genome sequence of Corynebacterium casei LMG S-19264T (=DSM 44701T), isolated from a smear-ripened cheese.</title>
        <authorList>
            <consortium name="US DOE Joint Genome Institute (JGI-PGF)"/>
            <person name="Walter F."/>
            <person name="Albersmeier A."/>
            <person name="Kalinowski J."/>
            <person name="Ruckert C."/>
        </authorList>
    </citation>
    <scope>NUCLEOTIDE SEQUENCE</scope>
    <source>
        <strain evidence="2">JCM 4956</strain>
    </source>
</reference>
<sequence length="119" mass="12728">MGLPGCPGRHALEYGCPGRAPPSPPRRPADPRATTPATPYAARDAGPEAARGLRGERPGPAATVALMTKWEYATVPLLVHATKQILDTWGEDGWELVQVVPGPNNPEQLVAYLKRERAA</sequence>
<evidence type="ECO:0000313" key="3">
    <source>
        <dbReference type="Proteomes" id="UP000645555"/>
    </source>
</evidence>
<feature type="compositionally biased region" description="Low complexity" evidence="1">
    <location>
        <begin position="31"/>
        <end position="44"/>
    </location>
</feature>
<proteinExistence type="predicted"/>
<feature type="region of interest" description="Disordered" evidence="1">
    <location>
        <begin position="1"/>
        <end position="58"/>
    </location>
</feature>
<protein>
    <recommendedName>
        <fullName evidence="4">DUF4177 domain-containing protein</fullName>
    </recommendedName>
</protein>
<gene>
    <name evidence="2" type="ORF">GCM10010515_36180</name>
</gene>
<accession>A0A918NEW5</accession>
<keyword evidence="3" id="KW-1185">Reference proteome</keyword>
<evidence type="ECO:0000256" key="1">
    <source>
        <dbReference type="SAM" id="MobiDB-lite"/>
    </source>
</evidence>
<name>A0A918NEW5_9ACTN</name>
<dbReference type="AlphaFoldDB" id="A0A918NEW5"/>
<dbReference type="Proteomes" id="UP000645555">
    <property type="component" value="Unassembled WGS sequence"/>
</dbReference>
<organism evidence="2 3">
    <name type="scientific">Streptomyces fructofermentans</name>
    <dbReference type="NCBI Taxonomy" id="152141"/>
    <lineage>
        <taxon>Bacteria</taxon>
        <taxon>Bacillati</taxon>
        <taxon>Actinomycetota</taxon>
        <taxon>Actinomycetes</taxon>
        <taxon>Kitasatosporales</taxon>
        <taxon>Streptomycetaceae</taxon>
        <taxon>Streptomyces</taxon>
    </lineage>
</organism>
<evidence type="ECO:0000313" key="2">
    <source>
        <dbReference type="EMBL" id="GGX65289.1"/>
    </source>
</evidence>
<dbReference type="EMBL" id="BMWD01000011">
    <property type="protein sequence ID" value="GGX65289.1"/>
    <property type="molecule type" value="Genomic_DNA"/>
</dbReference>
<comment type="caution">
    <text evidence="2">The sequence shown here is derived from an EMBL/GenBank/DDBJ whole genome shotgun (WGS) entry which is preliminary data.</text>
</comment>
<reference evidence="2" key="2">
    <citation type="submission" date="2020-09" db="EMBL/GenBank/DDBJ databases">
        <authorList>
            <person name="Sun Q."/>
            <person name="Ohkuma M."/>
        </authorList>
    </citation>
    <scope>NUCLEOTIDE SEQUENCE</scope>
    <source>
        <strain evidence="2">JCM 4956</strain>
    </source>
</reference>
<evidence type="ECO:0008006" key="4">
    <source>
        <dbReference type="Google" id="ProtNLM"/>
    </source>
</evidence>